<dbReference type="InterPro" id="IPR050484">
    <property type="entry name" value="Transf_Hexapept/Carb_Anhydrase"/>
</dbReference>
<dbReference type="SUPFAM" id="SSF51161">
    <property type="entry name" value="Trimeric LpxA-like enzymes"/>
    <property type="match status" value="1"/>
</dbReference>
<evidence type="ECO:0000313" key="1">
    <source>
        <dbReference type="EMBL" id="MCA9754154.1"/>
    </source>
</evidence>
<reference evidence="1" key="2">
    <citation type="journal article" date="2021" name="Microbiome">
        <title>Successional dynamics and alternative stable states in a saline activated sludge microbial community over 9 years.</title>
        <authorList>
            <person name="Wang Y."/>
            <person name="Ye J."/>
            <person name="Ju F."/>
            <person name="Liu L."/>
            <person name="Boyd J.A."/>
            <person name="Deng Y."/>
            <person name="Parks D.H."/>
            <person name="Jiang X."/>
            <person name="Yin X."/>
            <person name="Woodcroft B.J."/>
            <person name="Tyson G.W."/>
            <person name="Hugenholtz P."/>
            <person name="Polz M.F."/>
            <person name="Zhang T."/>
        </authorList>
    </citation>
    <scope>NUCLEOTIDE SEQUENCE</scope>
    <source>
        <strain evidence="1">HKST-UBA02</strain>
    </source>
</reference>
<dbReference type="InterPro" id="IPR047324">
    <property type="entry name" value="LbH_gamma_CA-like"/>
</dbReference>
<dbReference type="InterPro" id="IPR001451">
    <property type="entry name" value="Hexapep"/>
</dbReference>
<evidence type="ECO:0000313" key="2">
    <source>
        <dbReference type="Proteomes" id="UP000739538"/>
    </source>
</evidence>
<reference evidence="1" key="1">
    <citation type="submission" date="2020-04" db="EMBL/GenBank/DDBJ databases">
        <authorList>
            <person name="Zhang T."/>
        </authorList>
    </citation>
    <scope>NUCLEOTIDE SEQUENCE</scope>
    <source>
        <strain evidence="1">HKST-UBA02</strain>
    </source>
</reference>
<dbReference type="CDD" id="cd04645">
    <property type="entry name" value="LbH_gamma_CA_like"/>
    <property type="match status" value="1"/>
</dbReference>
<dbReference type="AlphaFoldDB" id="A0A956NBV9"/>
<gene>
    <name evidence="1" type="ORF">KDA27_00010</name>
</gene>
<sequence length="184" mass="18779">MASQPPWISPDARVLPFRGILPSLGSRVFLAAGAVVIGDVVLGDESSVWYNTVIRGDVHRIRIGARTNLQDSVTVHVTAKTHPTTIGDGVTIGHGAIIHGCTLEDGCLVGMGARVLDGAVVGAGAFIGAGAVVSPNTQIPPGVLALGAPARVVRPLRPEDAAQVAAAAGLYVGYAEEHAKEQGL</sequence>
<dbReference type="PANTHER" id="PTHR13061:SF29">
    <property type="entry name" value="GAMMA CARBONIC ANHYDRASE-LIKE 1, MITOCHONDRIAL-RELATED"/>
    <property type="match status" value="1"/>
</dbReference>
<name>A0A956NBV9_UNCEI</name>
<protein>
    <submittedName>
        <fullName evidence="1">Gamma carbonic anhydrase family protein</fullName>
    </submittedName>
</protein>
<accession>A0A956NBV9</accession>
<dbReference type="Pfam" id="PF00132">
    <property type="entry name" value="Hexapep"/>
    <property type="match status" value="1"/>
</dbReference>
<dbReference type="InterPro" id="IPR011004">
    <property type="entry name" value="Trimer_LpxA-like_sf"/>
</dbReference>
<proteinExistence type="predicted"/>
<comment type="caution">
    <text evidence="1">The sequence shown here is derived from an EMBL/GenBank/DDBJ whole genome shotgun (WGS) entry which is preliminary data.</text>
</comment>
<dbReference type="Proteomes" id="UP000739538">
    <property type="component" value="Unassembled WGS sequence"/>
</dbReference>
<dbReference type="PANTHER" id="PTHR13061">
    <property type="entry name" value="DYNACTIN SUBUNIT P25"/>
    <property type="match status" value="1"/>
</dbReference>
<organism evidence="1 2">
    <name type="scientific">Eiseniibacteriota bacterium</name>
    <dbReference type="NCBI Taxonomy" id="2212470"/>
    <lineage>
        <taxon>Bacteria</taxon>
        <taxon>Candidatus Eiseniibacteriota</taxon>
    </lineage>
</organism>
<dbReference type="Gene3D" id="2.160.10.10">
    <property type="entry name" value="Hexapeptide repeat proteins"/>
    <property type="match status" value="1"/>
</dbReference>
<dbReference type="EMBL" id="JAGQHS010000001">
    <property type="protein sequence ID" value="MCA9754154.1"/>
    <property type="molecule type" value="Genomic_DNA"/>
</dbReference>